<evidence type="ECO:0000313" key="7">
    <source>
        <dbReference type="EMBL" id="SFP11178.1"/>
    </source>
</evidence>
<keyword evidence="8" id="KW-1185">Reference proteome</keyword>
<dbReference type="GO" id="GO:0016987">
    <property type="term" value="F:sigma factor activity"/>
    <property type="evidence" value="ECO:0007669"/>
    <property type="project" value="UniProtKB-KW"/>
</dbReference>
<dbReference type="InterPro" id="IPR014284">
    <property type="entry name" value="RNA_pol_sigma-70_dom"/>
</dbReference>
<evidence type="ECO:0000313" key="8">
    <source>
        <dbReference type="Proteomes" id="UP000198727"/>
    </source>
</evidence>
<dbReference type="AlphaFoldDB" id="A0A1I5MNM3"/>
<dbReference type="InterPro" id="IPR007627">
    <property type="entry name" value="RNA_pol_sigma70_r2"/>
</dbReference>
<proteinExistence type="inferred from homology"/>
<dbReference type="STRING" id="587909.SAMN05421810_101977"/>
<dbReference type="Gene3D" id="1.10.1740.10">
    <property type="match status" value="1"/>
</dbReference>
<sequence length="188" mass="21002">MDMGELSARAARGDQDAWRALVRCGTPRLRATARRYGLSATDAEDVCQETWLALARYLPAIREPACVPAWLATTARRQAQRKVMRRDRDQSPPWQTEDATALGGVAPSAEALALRAERNRAFWRAVARMTERRRRLMHLLVLRPELTHAELAVELGVAPGSIGPLRTRSFAELRLRLRAEGVDAADLP</sequence>
<dbReference type="SUPFAM" id="SSF88946">
    <property type="entry name" value="Sigma2 domain of RNA polymerase sigma factors"/>
    <property type="match status" value="1"/>
</dbReference>
<dbReference type="InterPro" id="IPR036388">
    <property type="entry name" value="WH-like_DNA-bd_sf"/>
</dbReference>
<dbReference type="SUPFAM" id="SSF88659">
    <property type="entry name" value="Sigma3 and sigma4 domains of RNA polymerase sigma factors"/>
    <property type="match status" value="1"/>
</dbReference>
<dbReference type="InterPro" id="IPR013324">
    <property type="entry name" value="RNA_pol_sigma_r3/r4-like"/>
</dbReference>
<dbReference type="Gene3D" id="1.10.10.10">
    <property type="entry name" value="Winged helix-like DNA-binding domain superfamily/Winged helix DNA-binding domain"/>
    <property type="match status" value="1"/>
</dbReference>
<dbReference type="PANTHER" id="PTHR43133">
    <property type="entry name" value="RNA POLYMERASE ECF-TYPE SIGMA FACTO"/>
    <property type="match status" value="1"/>
</dbReference>
<keyword evidence="2" id="KW-0805">Transcription regulation</keyword>
<protein>
    <submittedName>
        <fullName evidence="7">RNA polymerase sigma factor, sigma-70 family</fullName>
    </submittedName>
</protein>
<dbReference type="PANTHER" id="PTHR43133:SF8">
    <property type="entry name" value="RNA POLYMERASE SIGMA FACTOR HI_1459-RELATED"/>
    <property type="match status" value="1"/>
</dbReference>
<name>A0A1I5MNM3_9PSEU</name>
<feature type="domain" description="RNA polymerase sigma-70 region 2" evidence="6">
    <location>
        <begin position="21"/>
        <end position="88"/>
    </location>
</feature>
<keyword evidence="3" id="KW-0731">Sigma factor</keyword>
<evidence type="ECO:0000256" key="1">
    <source>
        <dbReference type="ARBA" id="ARBA00010641"/>
    </source>
</evidence>
<dbReference type="InterPro" id="IPR013325">
    <property type="entry name" value="RNA_pol_sigma_r2"/>
</dbReference>
<accession>A0A1I5MNM3</accession>
<evidence type="ECO:0000256" key="2">
    <source>
        <dbReference type="ARBA" id="ARBA00023015"/>
    </source>
</evidence>
<dbReference type="Pfam" id="PF04542">
    <property type="entry name" value="Sigma70_r2"/>
    <property type="match status" value="1"/>
</dbReference>
<organism evidence="7 8">
    <name type="scientific">Amycolatopsis arida</name>
    <dbReference type="NCBI Taxonomy" id="587909"/>
    <lineage>
        <taxon>Bacteria</taxon>
        <taxon>Bacillati</taxon>
        <taxon>Actinomycetota</taxon>
        <taxon>Actinomycetes</taxon>
        <taxon>Pseudonocardiales</taxon>
        <taxon>Pseudonocardiaceae</taxon>
        <taxon>Amycolatopsis</taxon>
    </lineage>
</organism>
<dbReference type="GO" id="GO:0003677">
    <property type="term" value="F:DNA binding"/>
    <property type="evidence" value="ECO:0007669"/>
    <property type="project" value="UniProtKB-KW"/>
</dbReference>
<evidence type="ECO:0000256" key="5">
    <source>
        <dbReference type="ARBA" id="ARBA00023163"/>
    </source>
</evidence>
<dbReference type="NCBIfam" id="TIGR02937">
    <property type="entry name" value="sigma70-ECF"/>
    <property type="match status" value="1"/>
</dbReference>
<comment type="similarity">
    <text evidence="1">Belongs to the sigma-70 factor family. ECF subfamily.</text>
</comment>
<reference evidence="8" key="1">
    <citation type="submission" date="2016-10" db="EMBL/GenBank/DDBJ databases">
        <authorList>
            <person name="Varghese N."/>
            <person name="Submissions S."/>
        </authorList>
    </citation>
    <scope>NUCLEOTIDE SEQUENCE [LARGE SCALE GENOMIC DNA]</scope>
    <source>
        <strain evidence="8">CGMCC 4.5579</strain>
    </source>
</reference>
<evidence type="ECO:0000259" key="6">
    <source>
        <dbReference type="Pfam" id="PF04542"/>
    </source>
</evidence>
<dbReference type="Proteomes" id="UP000198727">
    <property type="component" value="Unassembled WGS sequence"/>
</dbReference>
<dbReference type="GO" id="GO:0006352">
    <property type="term" value="P:DNA-templated transcription initiation"/>
    <property type="evidence" value="ECO:0007669"/>
    <property type="project" value="InterPro"/>
</dbReference>
<keyword evidence="4" id="KW-0238">DNA-binding</keyword>
<keyword evidence="5" id="KW-0804">Transcription</keyword>
<dbReference type="InterPro" id="IPR039425">
    <property type="entry name" value="RNA_pol_sigma-70-like"/>
</dbReference>
<evidence type="ECO:0000256" key="4">
    <source>
        <dbReference type="ARBA" id="ARBA00023125"/>
    </source>
</evidence>
<gene>
    <name evidence="7" type="ORF">SAMN05421810_101977</name>
</gene>
<evidence type="ECO:0000256" key="3">
    <source>
        <dbReference type="ARBA" id="ARBA00023082"/>
    </source>
</evidence>
<dbReference type="EMBL" id="FOWW01000001">
    <property type="protein sequence ID" value="SFP11178.1"/>
    <property type="molecule type" value="Genomic_DNA"/>
</dbReference>